<reference evidence="2" key="1">
    <citation type="journal article" date="2022" name="Syst. Appl. Microbiol.">
        <title>Natronocalculus amylovorans gen. nov., sp. nov., and Natranaeroarchaeum aerophilus sp. nov., dominant culturable amylolytic natronoarchaea from hypersaline soda lakes in southwestern Siberia.</title>
        <authorList>
            <person name="Sorokin D.Y."/>
            <person name="Elcheninov A.G."/>
            <person name="Khizhniak T.V."/>
            <person name="Koenen M."/>
            <person name="Bale N.J."/>
            <person name="Damste J.S.S."/>
            <person name="Kublanov I.V."/>
        </authorList>
    </citation>
    <scope>NUCLEOTIDE SEQUENCE</scope>
    <source>
        <strain evidence="2">AArc-St2</strain>
    </source>
</reference>
<evidence type="ECO:0000256" key="1">
    <source>
        <dbReference type="SAM" id="Phobius"/>
    </source>
</evidence>
<protein>
    <submittedName>
        <fullName evidence="2">Uncharacterized protein</fullName>
    </submittedName>
</protein>
<comment type="caution">
    <text evidence="2">The sequence shown here is derived from an EMBL/GenBank/DDBJ whole genome shotgun (WGS) entry which is preliminary data.</text>
</comment>
<evidence type="ECO:0000313" key="2">
    <source>
        <dbReference type="EMBL" id="MCL9817199.1"/>
    </source>
</evidence>
<feature type="transmembrane region" description="Helical" evidence="1">
    <location>
        <begin position="30"/>
        <end position="48"/>
    </location>
</feature>
<dbReference type="EMBL" id="JAKRVX010000003">
    <property type="protein sequence ID" value="MCL9817199.1"/>
    <property type="molecule type" value="Genomic_DNA"/>
</dbReference>
<dbReference type="AlphaFoldDB" id="A0AAE3KB29"/>
<organism evidence="2 3">
    <name type="scientific">Natronocalculus amylovorans</name>
    <dbReference type="NCBI Taxonomy" id="2917812"/>
    <lineage>
        <taxon>Archaea</taxon>
        <taxon>Methanobacteriati</taxon>
        <taxon>Methanobacteriota</taxon>
        <taxon>Stenosarchaea group</taxon>
        <taxon>Halobacteria</taxon>
        <taxon>Halobacteriales</taxon>
        <taxon>Haloferacaceae</taxon>
        <taxon>Natronocalculus</taxon>
    </lineage>
</organism>
<name>A0AAE3KB29_9EURY</name>
<sequence>MAGAALQRFGILTVLFGGFSVFIDPSGMETAATIMMIGFIIGIFGFGIEVMSTMDK</sequence>
<reference evidence="2" key="2">
    <citation type="submission" date="2022-02" db="EMBL/GenBank/DDBJ databases">
        <authorList>
            <person name="Elcheninov A.G."/>
            <person name="Sorokin D.Y."/>
            <person name="Kublanov I.V."/>
        </authorList>
    </citation>
    <scope>NUCLEOTIDE SEQUENCE</scope>
    <source>
        <strain evidence="2">AArc-St2</strain>
    </source>
</reference>
<proteinExistence type="predicted"/>
<accession>A0AAE3KB29</accession>
<keyword evidence="1" id="KW-1133">Transmembrane helix</keyword>
<gene>
    <name evidence="2" type="ORF">AArcSt2_09605</name>
</gene>
<feature type="transmembrane region" description="Helical" evidence="1">
    <location>
        <begin position="6"/>
        <end position="23"/>
    </location>
</feature>
<keyword evidence="1" id="KW-0812">Transmembrane</keyword>
<keyword evidence="3" id="KW-1185">Reference proteome</keyword>
<dbReference type="RefSeq" id="WP_250584218.1">
    <property type="nucleotide sequence ID" value="NZ_JAKRVX010000003.1"/>
</dbReference>
<keyword evidence="1" id="KW-0472">Membrane</keyword>
<dbReference type="Proteomes" id="UP001203207">
    <property type="component" value="Unassembled WGS sequence"/>
</dbReference>
<evidence type="ECO:0000313" key="3">
    <source>
        <dbReference type="Proteomes" id="UP001203207"/>
    </source>
</evidence>